<feature type="signal peptide" evidence="1">
    <location>
        <begin position="1"/>
        <end position="21"/>
    </location>
</feature>
<dbReference type="Gene3D" id="1.10.238.10">
    <property type="entry name" value="EF-hand"/>
    <property type="match status" value="1"/>
</dbReference>
<dbReference type="EMBL" id="JBCGCU010000009">
    <property type="protein sequence ID" value="MEM0515733.1"/>
    <property type="molecule type" value="Genomic_DNA"/>
</dbReference>
<dbReference type="InterPro" id="IPR002048">
    <property type="entry name" value="EF_hand_dom"/>
</dbReference>
<organism evidence="3 4">
    <name type="scientific">Pseudoalteromonas qingdaonensis</name>
    <dbReference type="NCBI Taxonomy" id="3131913"/>
    <lineage>
        <taxon>Bacteria</taxon>
        <taxon>Pseudomonadati</taxon>
        <taxon>Pseudomonadota</taxon>
        <taxon>Gammaproteobacteria</taxon>
        <taxon>Alteromonadales</taxon>
        <taxon>Pseudoalteromonadaceae</taxon>
        <taxon>Pseudoalteromonas</taxon>
    </lineage>
</organism>
<dbReference type="Proteomes" id="UP001447008">
    <property type="component" value="Unassembled WGS sequence"/>
</dbReference>
<dbReference type="PROSITE" id="PS00018">
    <property type="entry name" value="EF_HAND_1"/>
    <property type="match status" value="1"/>
</dbReference>
<feature type="chain" id="PRO_5045452918" evidence="1">
    <location>
        <begin position="22"/>
        <end position="70"/>
    </location>
</feature>
<dbReference type="SUPFAM" id="SSF47473">
    <property type="entry name" value="EF-hand"/>
    <property type="match status" value="1"/>
</dbReference>
<feature type="domain" description="EF-hand" evidence="2">
    <location>
        <begin position="41"/>
        <end position="70"/>
    </location>
</feature>
<comment type="caution">
    <text evidence="3">The sequence shown here is derived from an EMBL/GenBank/DDBJ whole genome shotgun (WGS) entry which is preliminary data.</text>
</comment>
<evidence type="ECO:0000313" key="4">
    <source>
        <dbReference type="Proteomes" id="UP001447008"/>
    </source>
</evidence>
<protein>
    <submittedName>
        <fullName evidence="3">Calmodulin</fullName>
    </submittedName>
</protein>
<reference evidence="3 4" key="1">
    <citation type="submission" date="2024-03" db="EMBL/GenBank/DDBJ databases">
        <title>Pseudoalteromonas qingdaonensis sp. nov., isolated from the intestines of marine benthic organisms.</title>
        <authorList>
            <person name="Lin X."/>
            <person name="Fang S."/>
            <person name="Hu X."/>
        </authorList>
    </citation>
    <scope>NUCLEOTIDE SEQUENCE [LARGE SCALE GENOMIC DNA]</scope>
    <source>
        <strain evidence="3 4">YIC-827</strain>
    </source>
</reference>
<proteinExistence type="predicted"/>
<evidence type="ECO:0000259" key="2">
    <source>
        <dbReference type="PROSITE" id="PS50222"/>
    </source>
</evidence>
<name>A0ABU9N228_9GAMM</name>
<dbReference type="Pfam" id="PF13202">
    <property type="entry name" value="EF-hand_5"/>
    <property type="match status" value="2"/>
</dbReference>
<accession>A0ABU9N228</accession>
<evidence type="ECO:0000313" key="3">
    <source>
        <dbReference type="EMBL" id="MEM0515733.1"/>
    </source>
</evidence>
<dbReference type="InterPro" id="IPR011992">
    <property type="entry name" value="EF-hand-dom_pair"/>
</dbReference>
<dbReference type="RefSeq" id="WP_105201206.1">
    <property type="nucleotide sequence ID" value="NZ_JBCGCU010000009.1"/>
</dbReference>
<sequence length="70" mass="7128">MKTMTATIALITLAASSAAFAADFSTLDVDGNGAISVQEAAADAALAEQFEQLDSDGNGELSQAEFDKAE</sequence>
<gene>
    <name evidence="3" type="ORF">WCN91_09975</name>
</gene>
<dbReference type="InterPro" id="IPR018247">
    <property type="entry name" value="EF_Hand_1_Ca_BS"/>
</dbReference>
<evidence type="ECO:0000256" key="1">
    <source>
        <dbReference type="SAM" id="SignalP"/>
    </source>
</evidence>
<keyword evidence="4" id="KW-1185">Reference proteome</keyword>
<keyword evidence="1" id="KW-0732">Signal</keyword>
<dbReference type="PROSITE" id="PS50222">
    <property type="entry name" value="EF_HAND_2"/>
    <property type="match status" value="1"/>
</dbReference>